<gene>
    <name evidence="1" type="ORF">HBN54_000764</name>
</gene>
<name>A0ABX1HGH2_9BACT</name>
<evidence type="ECO:0000313" key="2">
    <source>
        <dbReference type="Proteomes" id="UP000717634"/>
    </source>
</evidence>
<keyword evidence="2" id="KW-1185">Reference proteome</keyword>
<reference evidence="1 2" key="1">
    <citation type="submission" date="2020-03" db="EMBL/GenBank/DDBJ databases">
        <title>Genomic Encyclopedia of Type Strains, Phase IV (KMG-V): Genome sequencing to study the core and pangenomes of soil and plant-associated prokaryotes.</title>
        <authorList>
            <person name="Whitman W."/>
        </authorList>
    </citation>
    <scope>NUCLEOTIDE SEQUENCE [LARGE SCALE GENOMIC DNA]</scope>
    <source>
        <strain evidence="1 2">1B</strain>
    </source>
</reference>
<accession>A0ABX1HGH2</accession>
<sequence>MPLFAALDRLKADLDALRPLAPEQEQRVLQKFL</sequence>
<organism evidence="1 2">
    <name type="scientific">Hymenobacter artigasi</name>
    <dbReference type="NCBI Taxonomy" id="2719616"/>
    <lineage>
        <taxon>Bacteria</taxon>
        <taxon>Pseudomonadati</taxon>
        <taxon>Bacteroidota</taxon>
        <taxon>Cytophagia</taxon>
        <taxon>Cytophagales</taxon>
        <taxon>Hymenobacteraceae</taxon>
        <taxon>Hymenobacter</taxon>
    </lineage>
</organism>
<comment type="caution">
    <text evidence="1">The sequence shown here is derived from an EMBL/GenBank/DDBJ whole genome shotgun (WGS) entry which is preliminary data.</text>
</comment>
<protein>
    <submittedName>
        <fullName evidence="1">Uncharacterized protein</fullName>
    </submittedName>
</protein>
<proteinExistence type="predicted"/>
<evidence type="ECO:0000313" key="1">
    <source>
        <dbReference type="EMBL" id="NKI88177.1"/>
    </source>
</evidence>
<dbReference type="Proteomes" id="UP000717634">
    <property type="component" value="Unassembled WGS sequence"/>
</dbReference>
<dbReference type="EMBL" id="JAAVTK010000002">
    <property type="protein sequence ID" value="NKI88177.1"/>
    <property type="molecule type" value="Genomic_DNA"/>
</dbReference>